<keyword evidence="2" id="KW-1185">Reference proteome</keyword>
<evidence type="ECO:0000313" key="1">
    <source>
        <dbReference type="EMBL" id="KAK7339031.1"/>
    </source>
</evidence>
<organism evidence="1 2">
    <name type="scientific">Canavalia gladiata</name>
    <name type="common">Sword bean</name>
    <name type="synonym">Dolichos gladiatus</name>
    <dbReference type="NCBI Taxonomy" id="3824"/>
    <lineage>
        <taxon>Eukaryota</taxon>
        <taxon>Viridiplantae</taxon>
        <taxon>Streptophyta</taxon>
        <taxon>Embryophyta</taxon>
        <taxon>Tracheophyta</taxon>
        <taxon>Spermatophyta</taxon>
        <taxon>Magnoliopsida</taxon>
        <taxon>eudicotyledons</taxon>
        <taxon>Gunneridae</taxon>
        <taxon>Pentapetalae</taxon>
        <taxon>rosids</taxon>
        <taxon>fabids</taxon>
        <taxon>Fabales</taxon>
        <taxon>Fabaceae</taxon>
        <taxon>Papilionoideae</taxon>
        <taxon>50 kb inversion clade</taxon>
        <taxon>NPAAA clade</taxon>
        <taxon>indigoferoid/millettioid clade</taxon>
        <taxon>Phaseoleae</taxon>
        <taxon>Canavalia</taxon>
    </lineage>
</organism>
<dbReference type="AlphaFoldDB" id="A0AAN9LN78"/>
<accession>A0AAN9LN78</accession>
<name>A0AAN9LN78_CANGL</name>
<protein>
    <submittedName>
        <fullName evidence="1">Uncharacterized protein</fullName>
    </submittedName>
</protein>
<proteinExistence type="predicted"/>
<gene>
    <name evidence="1" type="ORF">VNO77_19671</name>
</gene>
<reference evidence="1 2" key="1">
    <citation type="submission" date="2024-01" db="EMBL/GenBank/DDBJ databases">
        <title>The genomes of 5 underutilized Papilionoideae crops provide insights into root nodulation and disease resistanc.</title>
        <authorList>
            <person name="Jiang F."/>
        </authorList>
    </citation>
    <scope>NUCLEOTIDE SEQUENCE [LARGE SCALE GENOMIC DNA]</scope>
    <source>
        <strain evidence="1">LVBAO_FW01</strain>
        <tissue evidence="1">Leaves</tissue>
    </source>
</reference>
<comment type="caution">
    <text evidence="1">The sequence shown here is derived from an EMBL/GenBank/DDBJ whole genome shotgun (WGS) entry which is preliminary data.</text>
</comment>
<evidence type="ECO:0000313" key="2">
    <source>
        <dbReference type="Proteomes" id="UP001367508"/>
    </source>
</evidence>
<dbReference type="Proteomes" id="UP001367508">
    <property type="component" value="Unassembled WGS sequence"/>
</dbReference>
<dbReference type="EMBL" id="JAYMYQ010000004">
    <property type="protein sequence ID" value="KAK7339031.1"/>
    <property type="molecule type" value="Genomic_DNA"/>
</dbReference>
<sequence length="286" mass="31978">MTKTETQNQNSQSKPTFQVAKTSLCQTALETTWERPCVSSSQAETSYLDHLDATSWNSDRRSSSQPQLYTVLAPREGHIRTPIAGRHAYKVKVKEPSNVSVSSSKLALSVFQEGQDLRFSFNYASGWTSLPSLCQGPSGPIAYPQLHTKNQNWKALALALSQLVEMLNYDDVRTRPWQCLLHGTPQVMQNLERESAFRERRAWETNERAGAHAGRRGEIHAKVKEENAKRKPMRKADVGPFIKATQGIEILPFNIYDLAHADYKGGEAQMVERVVNNSCVCGSSPA</sequence>